<feature type="transmembrane region" description="Helical" evidence="8">
    <location>
        <begin position="115"/>
        <end position="133"/>
    </location>
</feature>
<evidence type="ECO:0000256" key="3">
    <source>
        <dbReference type="ARBA" id="ARBA00022676"/>
    </source>
</evidence>
<evidence type="ECO:0000259" key="9">
    <source>
        <dbReference type="Pfam" id="PF13231"/>
    </source>
</evidence>
<gene>
    <name evidence="10" type="ORF">COZ92_00950</name>
</gene>
<dbReference type="PANTHER" id="PTHR33908:SF3">
    <property type="entry name" value="UNDECAPRENYL PHOSPHATE-ALPHA-4-AMINO-4-DEOXY-L-ARABINOSE ARABINOSYL TRANSFERASE"/>
    <property type="match status" value="1"/>
</dbReference>
<keyword evidence="3" id="KW-0328">Glycosyltransferase</keyword>
<evidence type="ECO:0000313" key="11">
    <source>
        <dbReference type="Proteomes" id="UP000229238"/>
    </source>
</evidence>
<evidence type="ECO:0000256" key="5">
    <source>
        <dbReference type="ARBA" id="ARBA00022692"/>
    </source>
</evidence>
<reference evidence="11" key="1">
    <citation type="submission" date="2017-09" db="EMBL/GenBank/DDBJ databases">
        <title>Depth-based differentiation of microbial function through sediment-hosted aquifers and enrichment of novel symbionts in the deep terrestrial subsurface.</title>
        <authorList>
            <person name="Probst A.J."/>
            <person name="Ladd B."/>
            <person name="Jarett J.K."/>
            <person name="Geller-Mcgrath D.E."/>
            <person name="Sieber C.M.K."/>
            <person name="Emerson J.B."/>
            <person name="Anantharaman K."/>
            <person name="Thomas B.C."/>
            <person name="Malmstrom R."/>
            <person name="Stieglmeier M."/>
            <person name="Klingl A."/>
            <person name="Woyke T."/>
            <person name="Ryan C.M."/>
            <person name="Banfield J.F."/>
        </authorList>
    </citation>
    <scope>NUCLEOTIDE SEQUENCE [LARGE SCALE GENOMIC DNA]</scope>
</reference>
<protein>
    <recommendedName>
        <fullName evidence="9">Glycosyltransferase RgtA/B/C/D-like domain-containing protein</fullName>
    </recommendedName>
</protein>
<dbReference type="Pfam" id="PF13231">
    <property type="entry name" value="PMT_2"/>
    <property type="match status" value="1"/>
</dbReference>
<keyword evidence="6 8" id="KW-1133">Transmembrane helix</keyword>
<dbReference type="InterPro" id="IPR038731">
    <property type="entry name" value="RgtA/B/C-like"/>
</dbReference>
<proteinExistence type="predicted"/>
<dbReference type="EMBL" id="PFHH01000019">
    <property type="protein sequence ID" value="PIW90338.1"/>
    <property type="molecule type" value="Genomic_DNA"/>
</dbReference>
<feature type="transmembrane region" description="Helical" evidence="8">
    <location>
        <begin position="9"/>
        <end position="28"/>
    </location>
</feature>
<accession>A0A2M7IK83</accession>
<feature type="transmembrane region" description="Helical" evidence="8">
    <location>
        <begin position="329"/>
        <end position="349"/>
    </location>
</feature>
<feature type="transmembrane region" description="Helical" evidence="8">
    <location>
        <begin position="277"/>
        <end position="296"/>
    </location>
</feature>
<evidence type="ECO:0000256" key="8">
    <source>
        <dbReference type="SAM" id="Phobius"/>
    </source>
</evidence>
<name>A0A2M7IK83_9BACT</name>
<evidence type="ECO:0000256" key="7">
    <source>
        <dbReference type="ARBA" id="ARBA00023136"/>
    </source>
</evidence>
<evidence type="ECO:0000256" key="4">
    <source>
        <dbReference type="ARBA" id="ARBA00022679"/>
    </source>
</evidence>
<evidence type="ECO:0000313" key="10">
    <source>
        <dbReference type="EMBL" id="PIW90338.1"/>
    </source>
</evidence>
<evidence type="ECO:0000256" key="2">
    <source>
        <dbReference type="ARBA" id="ARBA00022475"/>
    </source>
</evidence>
<comment type="caution">
    <text evidence="10">The sequence shown here is derived from an EMBL/GenBank/DDBJ whole genome shotgun (WGS) entry which is preliminary data.</text>
</comment>
<dbReference type="AlphaFoldDB" id="A0A2M7IK83"/>
<feature type="transmembrane region" description="Helical" evidence="8">
    <location>
        <begin position="303"/>
        <end position="323"/>
    </location>
</feature>
<dbReference type="GO" id="GO:0005886">
    <property type="term" value="C:plasma membrane"/>
    <property type="evidence" value="ECO:0007669"/>
    <property type="project" value="UniProtKB-SubCell"/>
</dbReference>
<sequence>MQNLIKPRLAILVGLIVVLGIAVFFRVWQLGSIPPGLYPDEAINGNQAVSEPGRIFYPENNGREGLFMSLIALSFSLFGISIWSFKIVPAIIGILTVLGLYLLTKELFLKRGENVSCAIALLSSFFLATSFWHVNFSRIDFRAILVPFVLVFLFYFLFRGFRTRKFLDFAIAGLFFGLGFHTYISFRVAALLIIIILLFQRKFLPQIACFLILAFLVALPIGVYFLQNPQDFISRAGGVSIFAQPSPIKALGESLIKHLAMFNFYGDPNWRHNFSASPQLCFLVGILFLIGLFISIKQIKKSLSYLLLVLWFFIMLLPAVLTAEGIPHALRAIGVIPVVYIFAGLGGWYSYQWISQKNKKVILSIGCIFFVIVGFVQFSRYFIQWANRPEVKAAFARDYVEIGNYLNSLPPETQKYVIVNQSGVLVDGIPMPAQTVMFIERTKYGKPEAVYLLPENLNQIEIKEKTVIVPMKYEEGLFQELELKFPGGEIQEVKGIKSYVK</sequence>
<keyword evidence="5 8" id="KW-0812">Transmembrane</keyword>
<evidence type="ECO:0000256" key="1">
    <source>
        <dbReference type="ARBA" id="ARBA00004651"/>
    </source>
</evidence>
<evidence type="ECO:0000256" key="6">
    <source>
        <dbReference type="ARBA" id="ARBA00022989"/>
    </source>
</evidence>
<dbReference type="InterPro" id="IPR050297">
    <property type="entry name" value="LipidA_mod_glycosyltrf_83"/>
</dbReference>
<organism evidence="10 11">
    <name type="scientific">Candidatus Nealsonbacteria bacterium CG_4_8_14_3_um_filter_40_11</name>
    <dbReference type="NCBI Taxonomy" id="1974690"/>
    <lineage>
        <taxon>Bacteria</taxon>
        <taxon>Candidatus Nealsoniibacteriota</taxon>
    </lineage>
</organism>
<keyword evidence="2" id="KW-1003">Cell membrane</keyword>
<keyword evidence="7 8" id="KW-0472">Membrane</keyword>
<feature type="transmembrane region" description="Helical" evidence="8">
    <location>
        <begin position="203"/>
        <end position="226"/>
    </location>
</feature>
<feature type="domain" description="Glycosyltransferase RgtA/B/C/D-like" evidence="9">
    <location>
        <begin position="70"/>
        <end position="219"/>
    </location>
</feature>
<dbReference type="PANTHER" id="PTHR33908">
    <property type="entry name" value="MANNOSYLTRANSFERASE YKCB-RELATED"/>
    <property type="match status" value="1"/>
</dbReference>
<keyword evidence="4" id="KW-0808">Transferase</keyword>
<feature type="transmembrane region" description="Helical" evidence="8">
    <location>
        <begin position="139"/>
        <end position="158"/>
    </location>
</feature>
<dbReference type="GO" id="GO:0010041">
    <property type="term" value="P:response to iron(III) ion"/>
    <property type="evidence" value="ECO:0007669"/>
    <property type="project" value="TreeGrafter"/>
</dbReference>
<dbReference type="Proteomes" id="UP000229238">
    <property type="component" value="Unassembled WGS sequence"/>
</dbReference>
<feature type="transmembrane region" description="Helical" evidence="8">
    <location>
        <begin position="170"/>
        <end position="197"/>
    </location>
</feature>
<dbReference type="GO" id="GO:0016763">
    <property type="term" value="F:pentosyltransferase activity"/>
    <property type="evidence" value="ECO:0007669"/>
    <property type="project" value="TreeGrafter"/>
</dbReference>
<feature type="transmembrane region" description="Helical" evidence="8">
    <location>
        <begin position="361"/>
        <end position="383"/>
    </location>
</feature>
<comment type="subcellular location">
    <subcellularLocation>
        <location evidence="1">Cell membrane</location>
        <topology evidence="1">Multi-pass membrane protein</topology>
    </subcellularLocation>
</comment>
<feature type="transmembrane region" description="Helical" evidence="8">
    <location>
        <begin position="70"/>
        <end position="103"/>
    </location>
</feature>
<dbReference type="GO" id="GO:0009103">
    <property type="term" value="P:lipopolysaccharide biosynthetic process"/>
    <property type="evidence" value="ECO:0007669"/>
    <property type="project" value="UniProtKB-ARBA"/>
</dbReference>